<dbReference type="PANTHER" id="PTHR43244">
    <property type="match status" value="1"/>
</dbReference>
<dbReference type="AlphaFoldDB" id="A0A5C8PDJ6"/>
<dbReference type="CDD" id="cd01097">
    <property type="entry name" value="Tetrahydromethanopterin_reductase"/>
    <property type="match status" value="1"/>
</dbReference>
<evidence type="ECO:0000259" key="1">
    <source>
        <dbReference type="Pfam" id="PF00296"/>
    </source>
</evidence>
<dbReference type="RefSeq" id="WP_147850284.1">
    <property type="nucleotide sequence ID" value="NZ_VDUZ01000038.1"/>
</dbReference>
<dbReference type="SUPFAM" id="SSF51679">
    <property type="entry name" value="Bacterial luciferase-like"/>
    <property type="match status" value="1"/>
</dbReference>
<accession>A0A5C8PDJ6</accession>
<dbReference type="NCBIfam" id="TIGR03617">
    <property type="entry name" value="F420_MSMEG_2256"/>
    <property type="match status" value="1"/>
</dbReference>
<dbReference type="Gene3D" id="3.20.20.30">
    <property type="entry name" value="Luciferase-like domain"/>
    <property type="match status" value="1"/>
</dbReference>
<dbReference type="EC" id="1.-.-.-" evidence="2"/>
<keyword evidence="2" id="KW-0560">Oxidoreductase</keyword>
<dbReference type="Proteomes" id="UP000321638">
    <property type="component" value="Unassembled WGS sequence"/>
</dbReference>
<evidence type="ECO:0000313" key="3">
    <source>
        <dbReference type="Proteomes" id="UP000321638"/>
    </source>
</evidence>
<dbReference type="GO" id="GO:0016705">
    <property type="term" value="F:oxidoreductase activity, acting on paired donors, with incorporation or reduction of molecular oxygen"/>
    <property type="evidence" value="ECO:0007669"/>
    <property type="project" value="InterPro"/>
</dbReference>
<protein>
    <submittedName>
        <fullName evidence="2">TIGR03617 family F420-dependent LLM class oxidoreductase</fullName>
        <ecNumber evidence="2">1.-.-.-</ecNumber>
    </submittedName>
</protein>
<comment type="caution">
    <text evidence="2">The sequence shown here is derived from an EMBL/GenBank/DDBJ whole genome shotgun (WGS) entry which is preliminary data.</text>
</comment>
<dbReference type="InterPro" id="IPR019919">
    <property type="entry name" value="Lucif-like_OxRdtase_MSMEG_2256"/>
</dbReference>
<dbReference type="OrthoDB" id="4760590at2"/>
<feature type="domain" description="Luciferase-like" evidence="1">
    <location>
        <begin position="11"/>
        <end position="306"/>
    </location>
</feature>
<dbReference type="InterPro" id="IPR050564">
    <property type="entry name" value="F420-G6PD/mer"/>
</dbReference>
<name>A0A5C8PDJ6_9HYPH</name>
<dbReference type="EMBL" id="VDUZ01000038">
    <property type="protein sequence ID" value="TXL71876.1"/>
    <property type="molecule type" value="Genomic_DNA"/>
</dbReference>
<dbReference type="InterPro" id="IPR036661">
    <property type="entry name" value="Luciferase-like_sf"/>
</dbReference>
<dbReference type="InterPro" id="IPR011251">
    <property type="entry name" value="Luciferase-like_dom"/>
</dbReference>
<dbReference type="Pfam" id="PF00296">
    <property type="entry name" value="Bac_luciferase"/>
    <property type="match status" value="1"/>
</dbReference>
<organism evidence="2 3">
    <name type="scientific">Vineibacter terrae</name>
    <dbReference type="NCBI Taxonomy" id="2586908"/>
    <lineage>
        <taxon>Bacteria</taxon>
        <taxon>Pseudomonadati</taxon>
        <taxon>Pseudomonadota</taxon>
        <taxon>Alphaproteobacteria</taxon>
        <taxon>Hyphomicrobiales</taxon>
        <taxon>Vineibacter</taxon>
    </lineage>
</organism>
<proteinExistence type="predicted"/>
<dbReference type="PANTHER" id="PTHR43244:SF2">
    <property type="entry name" value="CONSERVED HYPOTHETICAL ALANINE AND PROLINE-RICH PROTEIN"/>
    <property type="match status" value="1"/>
</dbReference>
<evidence type="ECO:0000313" key="2">
    <source>
        <dbReference type="EMBL" id="TXL71876.1"/>
    </source>
</evidence>
<reference evidence="2 3" key="1">
    <citation type="submission" date="2019-06" db="EMBL/GenBank/DDBJ databases">
        <title>New taxonomy in bacterial strain CC-CFT640, isolated from vineyard.</title>
        <authorList>
            <person name="Lin S.-Y."/>
            <person name="Tsai C.-F."/>
            <person name="Young C.-C."/>
        </authorList>
    </citation>
    <scope>NUCLEOTIDE SEQUENCE [LARGE SCALE GENOMIC DNA]</scope>
    <source>
        <strain evidence="2 3">CC-CFT640</strain>
    </source>
</reference>
<keyword evidence="3" id="KW-1185">Reference proteome</keyword>
<sequence length="341" mass="37078">MPIRIFAHLTDDLATAGQQAREIEALGFDGVMSHESAHDPFFPLLLAAASSQRLHLMTDVAIAFARTPMTLANLAHDLNAFSGGRFVLGLGSQIKPHVTRRFSMPWSHPAVRMRELIQAIRAIFATWYDGAPLRFEGQFYNHTLMTPAFTPTNTAHGKPSIGIAAVGPLMTETAGAVADRLFVHPFTTEAYLRQATLPHLRKGLDSTGRDPGACQLVYDPMIITGTNEAQFAAARKALADRIAFYASTPAYKPVLDAHGWGALQPELQAMTKSGRWSEMGSLVTDEMLRTFAVMGEVKDIAPQIWSRYGDLVADFGLASSVVDRETLAQIAADLRTKAASG</sequence>
<gene>
    <name evidence="2" type="ORF">FHP25_27940</name>
</gene>